<evidence type="ECO:0000256" key="2">
    <source>
        <dbReference type="ARBA" id="ARBA00022553"/>
    </source>
</evidence>
<dbReference type="GO" id="GO:0043041">
    <property type="term" value="P:amino acid activation for nonribosomal peptide biosynthetic process"/>
    <property type="evidence" value="ECO:0007669"/>
    <property type="project" value="TreeGrafter"/>
</dbReference>
<dbReference type="InterPro" id="IPR020806">
    <property type="entry name" value="PKS_PP-bd"/>
</dbReference>
<dbReference type="Gene3D" id="3.40.50.12780">
    <property type="entry name" value="N-terminal domain of ligase-like"/>
    <property type="match status" value="1"/>
</dbReference>
<dbReference type="AlphaFoldDB" id="A0A5P2D0C0"/>
<evidence type="ECO:0000256" key="3">
    <source>
        <dbReference type="SAM" id="MobiDB-lite"/>
    </source>
</evidence>
<dbReference type="GO" id="GO:0031177">
    <property type="term" value="F:phosphopantetheine binding"/>
    <property type="evidence" value="ECO:0007669"/>
    <property type="project" value="InterPro"/>
</dbReference>
<evidence type="ECO:0000313" key="6">
    <source>
        <dbReference type="Proteomes" id="UP000325211"/>
    </source>
</evidence>
<dbReference type="Gene3D" id="1.10.1200.10">
    <property type="entry name" value="ACP-like"/>
    <property type="match status" value="1"/>
</dbReference>
<accession>A0A5P2D0C0</accession>
<dbReference type="EMBL" id="CP029190">
    <property type="protein sequence ID" value="QES47478.1"/>
    <property type="molecule type" value="Genomic_DNA"/>
</dbReference>
<dbReference type="RefSeq" id="WP_150206588.1">
    <property type="nucleotide sequence ID" value="NZ_CP029190.1"/>
</dbReference>
<dbReference type="SMART" id="SM00823">
    <property type="entry name" value="PKS_PP"/>
    <property type="match status" value="1"/>
</dbReference>
<dbReference type="InterPro" id="IPR000873">
    <property type="entry name" value="AMP-dep_synth/lig_dom"/>
</dbReference>
<dbReference type="SUPFAM" id="SSF56801">
    <property type="entry name" value="Acetyl-CoA synthetase-like"/>
    <property type="match status" value="1"/>
</dbReference>
<dbReference type="NCBIfam" id="TIGR01733">
    <property type="entry name" value="AA-adenyl-dom"/>
    <property type="match status" value="1"/>
</dbReference>
<dbReference type="Pfam" id="PF00501">
    <property type="entry name" value="AMP-binding"/>
    <property type="match status" value="1"/>
</dbReference>
<dbReference type="GO" id="GO:0005737">
    <property type="term" value="C:cytoplasm"/>
    <property type="evidence" value="ECO:0007669"/>
    <property type="project" value="TreeGrafter"/>
</dbReference>
<dbReference type="InterPro" id="IPR010071">
    <property type="entry name" value="AA_adenyl_dom"/>
</dbReference>
<dbReference type="Proteomes" id="UP000325211">
    <property type="component" value="Chromosome"/>
</dbReference>
<dbReference type="OrthoDB" id="2472181at2"/>
<dbReference type="PANTHER" id="PTHR45527:SF1">
    <property type="entry name" value="FATTY ACID SYNTHASE"/>
    <property type="match status" value="1"/>
</dbReference>
<evidence type="ECO:0000256" key="1">
    <source>
        <dbReference type="ARBA" id="ARBA00022450"/>
    </source>
</evidence>
<proteinExistence type="predicted"/>
<dbReference type="Pfam" id="PF13193">
    <property type="entry name" value="AMP-binding_C"/>
    <property type="match status" value="1"/>
</dbReference>
<feature type="domain" description="Carrier" evidence="4">
    <location>
        <begin position="551"/>
        <end position="625"/>
    </location>
</feature>
<dbReference type="InterPro" id="IPR036736">
    <property type="entry name" value="ACP-like_sf"/>
</dbReference>
<keyword evidence="1" id="KW-0596">Phosphopantetheine</keyword>
<reference evidence="5 6" key="1">
    <citation type="submission" date="2018-05" db="EMBL/GenBank/DDBJ databases">
        <title>Streptomyces venezuelae.</title>
        <authorList>
            <person name="Kim W."/>
            <person name="Lee N."/>
            <person name="Cho B.-K."/>
        </authorList>
    </citation>
    <scope>NUCLEOTIDE SEQUENCE [LARGE SCALE GENOMIC DNA]</scope>
    <source>
        <strain evidence="5 6">ATCC 21782</strain>
    </source>
</reference>
<feature type="region of interest" description="Disordered" evidence="3">
    <location>
        <begin position="358"/>
        <end position="379"/>
    </location>
</feature>
<dbReference type="GO" id="GO:0044550">
    <property type="term" value="P:secondary metabolite biosynthetic process"/>
    <property type="evidence" value="ECO:0007669"/>
    <property type="project" value="TreeGrafter"/>
</dbReference>
<dbReference type="PROSITE" id="PS00455">
    <property type="entry name" value="AMP_BINDING"/>
    <property type="match status" value="1"/>
</dbReference>
<organism evidence="5 6">
    <name type="scientific">Streptomyces venezuelae</name>
    <dbReference type="NCBI Taxonomy" id="54571"/>
    <lineage>
        <taxon>Bacteria</taxon>
        <taxon>Bacillati</taxon>
        <taxon>Actinomycetota</taxon>
        <taxon>Actinomycetes</taxon>
        <taxon>Kitasatosporales</taxon>
        <taxon>Streptomycetaceae</taxon>
        <taxon>Streptomyces</taxon>
    </lineage>
</organism>
<gene>
    <name evidence="5" type="ORF">DEJ50_06215</name>
</gene>
<dbReference type="InterPro" id="IPR045851">
    <property type="entry name" value="AMP-bd_C_sf"/>
</dbReference>
<dbReference type="GO" id="GO:0017000">
    <property type="term" value="P:antibiotic biosynthetic process"/>
    <property type="evidence" value="ECO:0007669"/>
    <property type="project" value="UniProtKB-ARBA"/>
</dbReference>
<dbReference type="PANTHER" id="PTHR45527">
    <property type="entry name" value="NONRIBOSOMAL PEPTIDE SYNTHETASE"/>
    <property type="match status" value="1"/>
</dbReference>
<dbReference type="CDD" id="cd05930">
    <property type="entry name" value="A_NRPS"/>
    <property type="match status" value="1"/>
</dbReference>
<sequence length="631" mass="65132">MTAPSASASGTASASASGTVVTRRADTVPALLADTARRTPNAPALITPERTLSHHELDRLTGGLADVLRGHGIGRGHRVLVLADRTWQGVVSLLAVLRAGAAHVPVDPADPAERLRAVVAATAPAAVLGRAELLAALPGLGIPLIPAAFPAAPPSPSPSSPSPEDLAYVMLTSGSTGTPKAVLVPHRAVTAAAGSLVRLFGITPADRVLHWTSLIWDTSGEEIYPALLGGAALVVDGRVEARSVPALLAAVREHRITVVDLPTAMWNELADHLASGTEELPPDLRLVVIGGEAAQARTVRLWSERVPDRVRLLNTYGQTETVMVTHAAELGGPAGRALRDEDPVPIGRPLPHVRQVLAGAGSGAGSDPGEPAGPGEPEELWIGGPGLAWGYAGRPALTAEAFRPAPGGAAAGRFYRTGDLVRVLPDGSLAHAGRADRRLKLRGVRVEPAEVERVITACPGVASAAVFPVGEGTEHLRLVAVFVPSDTAPATEGEVAEHCAQRLPRALLPHRIAALSTLPLLRTGKVDRGALQARFTAGPAAPAAASAGAPTAGQPLPARLAELFGRCLGAPCAPADSLFDRGGDSLTVTRLISLVHRELAAELTFQDVFDHPSPQELAQLIEGSGRLGEPQ</sequence>
<evidence type="ECO:0000313" key="5">
    <source>
        <dbReference type="EMBL" id="QES47478.1"/>
    </source>
</evidence>
<evidence type="ECO:0000259" key="4">
    <source>
        <dbReference type="PROSITE" id="PS50075"/>
    </source>
</evidence>
<dbReference type="InterPro" id="IPR042099">
    <property type="entry name" value="ANL_N_sf"/>
</dbReference>
<dbReference type="Gene3D" id="3.30.300.30">
    <property type="match status" value="1"/>
</dbReference>
<feature type="region of interest" description="Disordered" evidence="3">
    <location>
        <begin position="1"/>
        <end position="20"/>
    </location>
</feature>
<protein>
    <recommendedName>
        <fullName evidence="4">Carrier domain-containing protein</fullName>
    </recommendedName>
</protein>
<dbReference type="SUPFAM" id="SSF47336">
    <property type="entry name" value="ACP-like"/>
    <property type="match status" value="1"/>
</dbReference>
<dbReference type="InterPro" id="IPR009081">
    <property type="entry name" value="PP-bd_ACP"/>
</dbReference>
<dbReference type="Pfam" id="PF00550">
    <property type="entry name" value="PP-binding"/>
    <property type="match status" value="1"/>
</dbReference>
<dbReference type="PROSITE" id="PS50075">
    <property type="entry name" value="CARRIER"/>
    <property type="match status" value="1"/>
</dbReference>
<dbReference type="InterPro" id="IPR020845">
    <property type="entry name" value="AMP-binding_CS"/>
</dbReference>
<name>A0A5P2D0C0_STRVZ</name>
<dbReference type="InterPro" id="IPR025110">
    <property type="entry name" value="AMP-bd_C"/>
</dbReference>
<keyword evidence="2" id="KW-0597">Phosphoprotein</keyword>